<name>A0AAJ5C6I6_9BASI</name>
<comment type="caution">
    <text evidence="1">The sequence shown here is derived from an EMBL/GenBank/DDBJ whole genome shotgun (WGS) entry which is preliminary data.</text>
</comment>
<dbReference type="EMBL" id="OAPG01000011">
    <property type="protein sequence ID" value="SNX85876.1"/>
    <property type="molecule type" value="Genomic_DNA"/>
</dbReference>
<evidence type="ECO:0000313" key="1">
    <source>
        <dbReference type="EMBL" id="SNX85876.1"/>
    </source>
</evidence>
<gene>
    <name evidence="1" type="ORF">MEPE_04585</name>
</gene>
<evidence type="ECO:0000313" key="2">
    <source>
        <dbReference type="Proteomes" id="UP001294444"/>
    </source>
</evidence>
<dbReference type="AlphaFoldDB" id="A0AAJ5C6I6"/>
<accession>A0AAJ5C6I6</accession>
<sequence length="93" mass="11059">MFYSFNVWAPFQQWTPFLLTTIPQPQVLKCPLFLNTVTTARSTVPRRHQQSAMYESMYNPRHYDARLLWMVGFMATTLWCLELMQNTRQVGHS</sequence>
<keyword evidence="2" id="KW-1185">Reference proteome</keyword>
<organism evidence="1 2">
    <name type="scientific">Melanopsichium pennsylvanicum</name>
    <dbReference type="NCBI Taxonomy" id="63383"/>
    <lineage>
        <taxon>Eukaryota</taxon>
        <taxon>Fungi</taxon>
        <taxon>Dikarya</taxon>
        <taxon>Basidiomycota</taxon>
        <taxon>Ustilaginomycotina</taxon>
        <taxon>Ustilaginomycetes</taxon>
        <taxon>Ustilaginales</taxon>
        <taxon>Ustilaginaceae</taxon>
        <taxon>Melanopsichium</taxon>
    </lineage>
</organism>
<reference evidence="1" key="1">
    <citation type="submission" date="2023-10" db="EMBL/GenBank/DDBJ databases">
        <authorList>
            <person name="Guldener U."/>
        </authorList>
    </citation>
    <scope>NUCLEOTIDE SEQUENCE</scope>
    <source>
        <strain evidence="1">Mp4</strain>
    </source>
</reference>
<protein>
    <submittedName>
        <fullName evidence="1">Uncharacterized protein</fullName>
    </submittedName>
</protein>
<proteinExistence type="predicted"/>
<dbReference type="Proteomes" id="UP001294444">
    <property type="component" value="Unassembled WGS sequence"/>
</dbReference>